<dbReference type="Proteomes" id="UP000095463">
    <property type="component" value="Unassembled WGS sequence"/>
</dbReference>
<reference evidence="5 6" key="1">
    <citation type="journal article" date="2015" name="Genome Announc.">
        <title>Genome Assemblies of Three Soil-Associated Devosia species: D. insulae, D. limi, and D. soli.</title>
        <authorList>
            <person name="Hassan Y.I."/>
            <person name="Lepp D."/>
            <person name="Zhou T."/>
        </authorList>
    </citation>
    <scope>NUCLEOTIDE SEQUENCE [LARGE SCALE GENOMIC DNA]</scope>
    <source>
        <strain evidence="5 6">DS-56</strain>
    </source>
</reference>
<dbReference type="SUPFAM" id="SSF55136">
    <property type="entry name" value="Probable bacterial effector-binding domain"/>
    <property type="match status" value="1"/>
</dbReference>
<evidence type="ECO:0000256" key="1">
    <source>
        <dbReference type="ARBA" id="ARBA00023015"/>
    </source>
</evidence>
<dbReference type="Gene3D" id="1.10.10.60">
    <property type="entry name" value="Homeodomain-like"/>
    <property type="match status" value="1"/>
</dbReference>
<dbReference type="InterPro" id="IPR009057">
    <property type="entry name" value="Homeodomain-like_sf"/>
</dbReference>
<proteinExistence type="predicted"/>
<dbReference type="InterPro" id="IPR050908">
    <property type="entry name" value="SmbC-like"/>
</dbReference>
<dbReference type="GO" id="GO:0043565">
    <property type="term" value="F:sequence-specific DNA binding"/>
    <property type="evidence" value="ECO:0007669"/>
    <property type="project" value="InterPro"/>
</dbReference>
<comment type="caution">
    <text evidence="5">The sequence shown here is derived from an EMBL/GenBank/DDBJ whole genome shotgun (WGS) entry which is preliminary data.</text>
</comment>
<keyword evidence="2" id="KW-0238">DNA-binding</keyword>
<dbReference type="InterPro" id="IPR029442">
    <property type="entry name" value="GyrI-like"/>
</dbReference>
<dbReference type="Pfam" id="PF12833">
    <property type="entry name" value="HTH_18"/>
    <property type="match status" value="1"/>
</dbReference>
<dbReference type="AlphaFoldDB" id="A0A1E5XLH5"/>
<protein>
    <submittedName>
        <fullName evidence="5">AraC family transcriptional regulator</fullName>
    </submittedName>
</protein>
<dbReference type="InterPro" id="IPR011256">
    <property type="entry name" value="Reg_factor_effector_dom_sf"/>
</dbReference>
<gene>
    <name evidence="5" type="ORF">VW23_025755</name>
</gene>
<name>A0A1E5XLH5_9HYPH</name>
<dbReference type="InterPro" id="IPR018062">
    <property type="entry name" value="HTH_AraC-typ_CS"/>
</dbReference>
<evidence type="ECO:0000313" key="5">
    <source>
        <dbReference type="EMBL" id="OEO29429.1"/>
    </source>
</evidence>
<evidence type="ECO:0000256" key="3">
    <source>
        <dbReference type="ARBA" id="ARBA00023163"/>
    </source>
</evidence>
<organism evidence="5 6">
    <name type="scientific">Devosia insulae DS-56</name>
    <dbReference type="NCBI Taxonomy" id="1116389"/>
    <lineage>
        <taxon>Bacteria</taxon>
        <taxon>Pseudomonadati</taxon>
        <taxon>Pseudomonadota</taxon>
        <taxon>Alphaproteobacteria</taxon>
        <taxon>Hyphomicrobiales</taxon>
        <taxon>Devosiaceae</taxon>
        <taxon>Devosia</taxon>
    </lineage>
</organism>
<dbReference type="GO" id="GO:0003700">
    <property type="term" value="F:DNA-binding transcription factor activity"/>
    <property type="evidence" value="ECO:0007669"/>
    <property type="project" value="InterPro"/>
</dbReference>
<keyword evidence="6" id="KW-1185">Reference proteome</keyword>
<feature type="domain" description="HTH araC/xylS-type" evidence="4">
    <location>
        <begin position="10"/>
        <end position="108"/>
    </location>
</feature>
<dbReference type="PRINTS" id="PR00032">
    <property type="entry name" value="HTHARAC"/>
</dbReference>
<keyword evidence="3" id="KW-0804">Transcription</keyword>
<dbReference type="InterPro" id="IPR020449">
    <property type="entry name" value="Tscrpt_reg_AraC-type_HTH"/>
</dbReference>
<evidence type="ECO:0000256" key="2">
    <source>
        <dbReference type="ARBA" id="ARBA00023125"/>
    </source>
</evidence>
<dbReference type="EMBL" id="LAJE02000285">
    <property type="protein sequence ID" value="OEO29429.1"/>
    <property type="molecule type" value="Genomic_DNA"/>
</dbReference>
<dbReference type="Gene3D" id="3.20.80.10">
    <property type="entry name" value="Regulatory factor, effector binding domain"/>
    <property type="match status" value="1"/>
</dbReference>
<evidence type="ECO:0000313" key="6">
    <source>
        <dbReference type="Proteomes" id="UP000095463"/>
    </source>
</evidence>
<sequence length="275" mass="30420">MTHSYEDRINRVTAYIYEHLDQPLDLGRLADVAAMSPWHWHRVYSAMRGETAAAAVRRLRLMRAANELANSDAPVEAIARRSGYDNLQSFTRIFAEAYGMPPARYRREGSHTAFNPAQNGAPTPHYAVEIRHLPAMTIATEPHLGDYMNIGMAFDRLFGRLGAAGLIDQNTRMFGVYGDDPSAVPVDELRSAAAATISSPSAGLPVSATRAGDYAVLRHKGPYADMRAEYNWLFGTWLPQSGRDIADAPVLEEYLNSPRDTAPSELLTILYLPLV</sequence>
<dbReference type="SMART" id="SM00871">
    <property type="entry name" value="AraC_E_bind"/>
    <property type="match status" value="1"/>
</dbReference>
<evidence type="ECO:0000259" key="4">
    <source>
        <dbReference type="PROSITE" id="PS01124"/>
    </source>
</evidence>
<dbReference type="Pfam" id="PF06445">
    <property type="entry name" value="GyrI-like"/>
    <property type="match status" value="1"/>
</dbReference>
<dbReference type="InterPro" id="IPR018060">
    <property type="entry name" value="HTH_AraC"/>
</dbReference>
<accession>A0A1E5XLH5</accession>
<dbReference type="InterPro" id="IPR010499">
    <property type="entry name" value="AraC_E-bd"/>
</dbReference>
<dbReference type="SMART" id="SM00342">
    <property type="entry name" value="HTH_ARAC"/>
    <property type="match status" value="1"/>
</dbReference>
<dbReference type="RefSeq" id="WP_069911333.1">
    <property type="nucleotide sequence ID" value="NZ_LAJE02000285.1"/>
</dbReference>
<keyword evidence="1" id="KW-0805">Transcription regulation</keyword>
<dbReference type="PROSITE" id="PS01124">
    <property type="entry name" value="HTH_ARAC_FAMILY_2"/>
    <property type="match status" value="1"/>
</dbReference>
<dbReference type="PANTHER" id="PTHR40055:SF1">
    <property type="entry name" value="TRANSCRIPTIONAL REGULATOR YGIV-RELATED"/>
    <property type="match status" value="1"/>
</dbReference>
<dbReference type="PROSITE" id="PS00041">
    <property type="entry name" value="HTH_ARAC_FAMILY_1"/>
    <property type="match status" value="1"/>
</dbReference>
<dbReference type="OrthoDB" id="9816011at2"/>
<dbReference type="PANTHER" id="PTHR40055">
    <property type="entry name" value="TRANSCRIPTIONAL REGULATOR YGIV-RELATED"/>
    <property type="match status" value="1"/>
</dbReference>
<dbReference type="SUPFAM" id="SSF46689">
    <property type="entry name" value="Homeodomain-like"/>
    <property type="match status" value="2"/>
</dbReference>